<dbReference type="AlphaFoldDB" id="A0A316TW98"/>
<accession>A0A316TW98</accession>
<name>A0A316TW98_9BACT</name>
<protein>
    <recommendedName>
        <fullName evidence="3">6-bladed beta-propeller protein</fullName>
    </recommendedName>
</protein>
<proteinExistence type="predicted"/>
<dbReference type="Proteomes" id="UP000245533">
    <property type="component" value="Unassembled WGS sequence"/>
</dbReference>
<dbReference type="EMBL" id="QGGB01000001">
    <property type="protein sequence ID" value="PWN08238.1"/>
    <property type="molecule type" value="Genomic_DNA"/>
</dbReference>
<evidence type="ECO:0000313" key="1">
    <source>
        <dbReference type="EMBL" id="PWN08238.1"/>
    </source>
</evidence>
<comment type="caution">
    <text evidence="1">The sequence shown here is derived from an EMBL/GenBank/DDBJ whole genome shotgun (WGS) entry which is preliminary data.</text>
</comment>
<gene>
    <name evidence="1" type="ORF">DDZ15_00985</name>
</gene>
<reference evidence="1 2" key="1">
    <citation type="submission" date="2018-05" db="EMBL/GenBank/DDBJ databases">
        <title>Rhodohalobacter halophilus gen. nov., sp. nov., a moderately halophilic member of the family Balneolaceae.</title>
        <authorList>
            <person name="Liu Z.-W."/>
        </authorList>
    </citation>
    <scope>NUCLEOTIDE SEQUENCE [LARGE SCALE GENOMIC DNA]</scope>
    <source>
        <strain evidence="1 2">8A47</strain>
    </source>
</reference>
<organism evidence="1 2">
    <name type="scientific">Rhodohalobacter mucosus</name>
    <dbReference type="NCBI Taxonomy" id="2079485"/>
    <lineage>
        <taxon>Bacteria</taxon>
        <taxon>Pseudomonadati</taxon>
        <taxon>Balneolota</taxon>
        <taxon>Balneolia</taxon>
        <taxon>Balneolales</taxon>
        <taxon>Balneolaceae</taxon>
        <taxon>Rhodohalobacter</taxon>
    </lineage>
</organism>
<evidence type="ECO:0000313" key="2">
    <source>
        <dbReference type="Proteomes" id="UP000245533"/>
    </source>
</evidence>
<sequence>MKIRTIVQFIFLFLFGLSCSETPGNDDLLVDPFIESVMSSTDELEVERQSFIDSPDLYNVLHVYALEGSVYILASDYADKFLKVIKRDGTMLSKTGGQGRGPGEYALINQIERGPDGSIYILDKRLNRVHMYSLDNETSKLTLKNTVTYKHEANSHMSSLYVTEFGFFGVFMSLTDYETWDNIFYLYELNEEFQPVNRLLELPGNDKIPISEEAIGKMDNFLGSMTHWDLDGEWFYYMTSKKTNVYAYNLISGEKDTLSAITLSERKNSDAQREYLKKRYDRLIESSPTVETAINETETLPYYDHLVAHNGSLILRVFDAGSDTGLLIHYHTKSDKVRHITVPTYLLGISYSGDKLYGYKNMETGERMIIELTLDK</sequence>
<keyword evidence="2" id="KW-1185">Reference proteome</keyword>
<dbReference type="Pfam" id="PF17170">
    <property type="entry name" value="DUF5128"/>
    <property type="match status" value="1"/>
</dbReference>
<evidence type="ECO:0008006" key="3">
    <source>
        <dbReference type="Google" id="ProtNLM"/>
    </source>
</evidence>
<dbReference type="SUPFAM" id="SSF75011">
    <property type="entry name" value="3-carboxy-cis,cis-mucoante lactonizing enzyme"/>
    <property type="match status" value="1"/>
</dbReference>
<dbReference type="PROSITE" id="PS51257">
    <property type="entry name" value="PROKAR_LIPOPROTEIN"/>
    <property type="match status" value="1"/>
</dbReference>